<dbReference type="EMBL" id="JFYZ01000011">
    <property type="protein sequence ID" value="EZP81865.1"/>
    <property type="molecule type" value="Genomic_DNA"/>
</dbReference>
<sequence length="159" mass="17106">MTEIDLANRRFSFRRRPVPVPGDLRIAWRVALIMAMLGSSRANRASLAKLHIINDAIRSGQQDKLKTILSGTHAAVPWNLRVEPAFARAVDFVVGEKLAIWTKATGRAALQLTKTGVDAAAAVMGVEDALVEERAAVAELAKLITETGVGALLGEKVRA</sequence>
<evidence type="ECO:0000313" key="1">
    <source>
        <dbReference type="EMBL" id="EZP81865.1"/>
    </source>
</evidence>
<dbReference type="Proteomes" id="UP000024329">
    <property type="component" value="Unassembled WGS sequence"/>
</dbReference>
<evidence type="ECO:0000313" key="2">
    <source>
        <dbReference type="Proteomes" id="UP000024329"/>
    </source>
</evidence>
<organism evidence="1 2">
    <name type="scientific">Novosphingobium resinovorum</name>
    <dbReference type="NCBI Taxonomy" id="158500"/>
    <lineage>
        <taxon>Bacteria</taxon>
        <taxon>Pseudomonadati</taxon>
        <taxon>Pseudomonadota</taxon>
        <taxon>Alphaproteobacteria</taxon>
        <taxon>Sphingomonadales</taxon>
        <taxon>Sphingomonadaceae</taxon>
        <taxon>Novosphingobium</taxon>
    </lineage>
</organism>
<dbReference type="eggNOG" id="ENOG5033DQK">
    <property type="taxonomic scope" value="Bacteria"/>
</dbReference>
<dbReference type="AlphaFoldDB" id="A0A031JY58"/>
<reference evidence="1 2" key="1">
    <citation type="submission" date="2014-03" db="EMBL/GenBank/DDBJ databases">
        <title>Whole genome sequence of Novosphingobium resinovorum KF1.</title>
        <authorList>
            <person name="Gan H.M."/>
            <person name="Gan H.Y."/>
            <person name="Chew T.H."/>
            <person name="Savka M.A."/>
        </authorList>
    </citation>
    <scope>NUCLEOTIDE SEQUENCE [LARGE SCALE GENOMIC DNA]</scope>
    <source>
        <strain evidence="1 2">KF1</strain>
    </source>
</reference>
<dbReference type="RefSeq" id="WP_036526128.1">
    <property type="nucleotide sequence ID" value="NZ_JFYZ01000011.1"/>
</dbReference>
<name>A0A031JY58_9SPHN</name>
<proteinExistence type="predicted"/>
<dbReference type="PATRIC" id="fig|158500.4.peg.2577"/>
<gene>
    <name evidence="1" type="ORF">BV97_02523</name>
</gene>
<accession>A0A031JY58</accession>
<protein>
    <submittedName>
        <fullName evidence="1">Uncharacterized protein</fullName>
    </submittedName>
</protein>
<comment type="caution">
    <text evidence="1">The sequence shown here is derived from an EMBL/GenBank/DDBJ whole genome shotgun (WGS) entry which is preliminary data.</text>
</comment>